<protein>
    <submittedName>
        <fullName evidence="2">Uncharacterized protein</fullName>
    </submittedName>
</protein>
<proteinExistence type="predicted"/>
<feature type="compositionally biased region" description="Polar residues" evidence="1">
    <location>
        <begin position="54"/>
        <end position="63"/>
    </location>
</feature>
<dbReference type="EMBL" id="FN653130">
    <property type="protein sequence ID" value="CBY12604.1"/>
    <property type="molecule type" value="Genomic_DNA"/>
</dbReference>
<accession>E4XS56</accession>
<feature type="compositionally biased region" description="Basic and acidic residues" evidence="1">
    <location>
        <begin position="1"/>
        <end position="21"/>
    </location>
</feature>
<feature type="region of interest" description="Disordered" evidence="1">
    <location>
        <begin position="1"/>
        <end position="67"/>
    </location>
</feature>
<feature type="compositionally biased region" description="Polar residues" evidence="1">
    <location>
        <begin position="114"/>
        <end position="127"/>
    </location>
</feature>
<feature type="region of interest" description="Disordered" evidence="1">
    <location>
        <begin position="99"/>
        <end position="136"/>
    </location>
</feature>
<dbReference type="InParanoid" id="E4XS56"/>
<evidence type="ECO:0000313" key="2">
    <source>
        <dbReference type="EMBL" id="CBY12604.1"/>
    </source>
</evidence>
<gene>
    <name evidence="2" type="ORF">GSOID_T00002005001</name>
</gene>
<reference evidence="2" key="1">
    <citation type="journal article" date="2010" name="Science">
        <title>Plasticity of animal genome architecture unmasked by rapid evolution of a pelagic tunicate.</title>
        <authorList>
            <person name="Denoeud F."/>
            <person name="Henriet S."/>
            <person name="Mungpakdee S."/>
            <person name="Aury J.M."/>
            <person name="Da Silva C."/>
            <person name="Brinkmann H."/>
            <person name="Mikhaleva J."/>
            <person name="Olsen L.C."/>
            <person name="Jubin C."/>
            <person name="Canestro C."/>
            <person name="Bouquet J.M."/>
            <person name="Danks G."/>
            <person name="Poulain J."/>
            <person name="Campsteijn C."/>
            <person name="Adamski M."/>
            <person name="Cross I."/>
            <person name="Yadetie F."/>
            <person name="Muffato M."/>
            <person name="Louis A."/>
            <person name="Butcher S."/>
            <person name="Tsagkogeorga G."/>
            <person name="Konrad A."/>
            <person name="Singh S."/>
            <person name="Jensen M.F."/>
            <person name="Cong E.H."/>
            <person name="Eikeseth-Otteraa H."/>
            <person name="Noel B."/>
            <person name="Anthouard V."/>
            <person name="Porcel B.M."/>
            <person name="Kachouri-Lafond R."/>
            <person name="Nishino A."/>
            <person name="Ugolini M."/>
            <person name="Chourrout P."/>
            <person name="Nishida H."/>
            <person name="Aasland R."/>
            <person name="Huzurbazar S."/>
            <person name="Westhof E."/>
            <person name="Delsuc F."/>
            <person name="Lehrach H."/>
            <person name="Reinhardt R."/>
            <person name="Weissenbach J."/>
            <person name="Roy S.W."/>
            <person name="Artiguenave F."/>
            <person name="Postlethwait J.H."/>
            <person name="Manak J.R."/>
            <person name="Thompson E.M."/>
            <person name="Jaillon O."/>
            <person name="Du Pasquier L."/>
            <person name="Boudinot P."/>
            <person name="Liberles D.A."/>
            <person name="Volff J.N."/>
            <person name="Philippe H."/>
            <person name="Lenhard B."/>
            <person name="Roest Crollius H."/>
            <person name="Wincker P."/>
            <person name="Chourrout D."/>
        </authorList>
    </citation>
    <scope>NUCLEOTIDE SEQUENCE [LARGE SCALE GENOMIC DNA]</scope>
</reference>
<evidence type="ECO:0000256" key="1">
    <source>
        <dbReference type="SAM" id="MobiDB-lite"/>
    </source>
</evidence>
<name>E4XS56_OIKDI</name>
<dbReference type="Proteomes" id="UP000001307">
    <property type="component" value="Unassembled WGS sequence"/>
</dbReference>
<keyword evidence="3" id="KW-1185">Reference proteome</keyword>
<evidence type="ECO:0000313" key="3">
    <source>
        <dbReference type="Proteomes" id="UP000001307"/>
    </source>
</evidence>
<sequence>MNILFDKEHPVARDNQSEKKMQSNLSGNAPENDGDDTRRKENSLCKQPIKSHSPRSQSMSSNFMGGFGDSKDSFGNIFDETVKPLIVIESNFIKENHNSTISATTTTHQEKNNSRGVASDASSSKSTPGRRAPIVNIGPEQRIIQPFQVGPITC</sequence>
<organism evidence="2">
    <name type="scientific">Oikopleura dioica</name>
    <name type="common">Tunicate</name>
    <dbReference type="NCBI Taxonomy" id="34765"/>
    <lineage>
        <taxon>Eukaryota</taxon>
        <taxon>Metazoa</taxon>
        <taxon>Chordata</taxon>
        <taxon>Tunicata</taxon>
        <taxon>Appendicularia</taxon>
        <taxon>Copelata</taxon>
        <taxon>Oikopleuridae</taxon>
        <taxon>Oikopleura</taxon>
    </lineage>
</organism>
<dbReference type="AlphaFoldDB" id="E4XS56"/>